<name>A0A518HIL8_9BACT</name>
<dbReference type="KEGG" id="snep:Enr13x_04360"/>
<sequence length="121" mass="13676">METTTETNYQTTVAARVAGEDIKQGDYVTVLNEIVELPSFLWGCSGGTLPADEPVRLRYMPSDAGQPFKVVAVCLPFVYTKRPKGGTKTFDTRQNQLVRLDPDSGRVVWKRLRKSLKKKRR</sequence>
<protein>
    <submittedName>
        <fullName evidence="1">Uncharacterized protein</fullName>
    </submittedName>
</protein>
<accession>A0A518HIL8</accession>
<evidence type="ECO:0000313" key="1">
    <source>
        <dbReference type="EMBL" id="QDV40630.1"/>
    </source>
</evidence>
<evidence type="ECO:0000313" key="2">
    <source>
        <dbReference type="Proteomes" id="UP000319004"/>
    </source>
</evidence>
<dbReference type="RefSeq" id="WP_145384473.1">
    <property type="nucleotide sequence ID" value="NZ_CP037423.1"/>
</dbReference>
<dbReference type="EMBL" id="CP037423">
    <property type="protein sequence ID" value="QDV40630.1"/>
    <property type="molecule type" value="Genomic_DNA"/>
</dbReference>
<proteinExistence type="predicted"/>
<reference evidence="1 2" key="1">
    <citation type="submission" date="2019-03" db="EMBL/GenBank/DDBJ databases">
        <title>Deep-cultivation of Planctomycetes and their phenomic and genomic characterization uncovers novel biology.</title>
        <authorList>
            <person name="Wiegand S."/>
            <person name="Jogler M."/>
            <person name="Boedeker C."/>
            <person name="Pinto D."/>
            <person name="Vollmers J."/>
            <person name="Rivas-Marin E."/>
            <person name="Kohn T."/>
            <person name="Peeters S.H."/>
            <person name="Heuer A."/>
            <person name="Rast P."/>
            <person name="Oberbeckmann S."/>
            <person name="Bunk B."/>
            <person name="Jeske O."/>
            <person name="Meyerdierks A."/>
            <person name="Storesund J.E."/>
            <person name="Kallscheuer N."/>
            <person name="Luecker S."/>
            <person name="Lage O.M."/>
            <person name="Pohl T."/>
            <person name="Merkel B.J."/>
            <person name="Hornburger P."/>
            <person name="Mueller R.-W."/>
            <person name="Bruemmer F."/>
            <person name="Labrenz M."/>
            <person name="Spormann A.M."/>
            <person name="Op den Camp H."/>
            <person name="Overmann J."/>
            <person name="Amann R."/>
            <person name="Jetten M.S.M."/>
            <person name="Mascher T."/>
            <person name="Medema M.H."/>
            <person name="Devos D.P."/>
            <person name="Kaster A.-K."/>
            <person name="Ovreas L."/>
            <person name="Rohde M."/>
            <person name="Galperin M.Y."/>
            <person name="Jogler C."/>
        </authorList>
    </citation>
    <scope>NUCLEOTIDE SEQUENCE [LARGE SCALE GENOMIC DNA]</scope>
    <source>
        <strain evidence="1 2">Enr13</strain>
    </source>
</reference>
<dbReference type="AlphaFoldDB" id="A0A518HIL8"/>
<dbReference type="Proteomes" id="UP000319004">
    <property type="component" value="Chromosome"/>
</dbReference>
<keyword evidence="2" id="KW-1185">Reference proteome</keyword>
<dbReference type="OrthoDB" id="285613at2"/>
<organism evidence="1 2">
    <name type="scientific">Stieleria neptunia</name>
    <dbReference type="NCBI Taxonomy" id="2527979"/>
    <lineage>
        <taxon>Bacteria</taxon>
        <taxon>Pseudomonadati</taxon>
        <taxon>Planctomycetota</taxon>
        <taxon>Planctomycetia</taxon>
        <taxon>Pirellulales</taxon>
        <taxon>Pirellulaceae</taxon>
        <taxon>Stieleria</taxon>
    </lineage>
</organism>
<gene>
    <name evidence="1" type="ORF">Enr13x_04360</name>
</gene>